<dbReference type="EMBL" id="BAABHJ010000039">
    <property type="protein sequence ID" value="GAA4617323.1"/>
    <property type="molecule type" value="Genomic_DNA"/>
</dbReference>
<organism evidence="3 4">
    <name type="scientific">Actinoallomurus liliacearum</name>
    <dbReference type="NCBI Taxonomy" id="1080073"/>
    <lineage>
        <taxon>Bacteria</taxon>
        <taxon>Bacillati</taxon>
        <taxon>Actinomycetota</taxon>
        <taxon>Actinomycetes</taxon>
        <taxon>Streptosporangiales</taxon>
        <taxon>Thermomonosporaceae</taxon>
        <taxon>Actinoallomurus</taxon>
    </lineage>
</organism>
<keyword evidence="1" id="KW-0732">Signal</keyword>
<evidence type="ECO:0000259" key="2">
    <source>
        <dbReference type="Pfam" id="PF07510"/>
    </source>
</evidence>
<proteinExistence type="predicted"/>
<feature type="signal peptide" evidence="1">
    <location>
        <begin position="1"/>
        <end position="32"/>
    </location>
</feature>
<gene>
    <name evidence="3" type="ORF">GCM10023195_77300</name>
</gene>
<feature type="domain" description="GmrSD restriction endonucleases C-terminal" evidence="2">
    <location>
        <begin position="113"/>
        <end position="209"/>
    </location>
</feature>
<feature type="chain" id="PRO_5045119000" evidence="1">
    <location>
        <begin position="33"/>
        <end position="215"/>
    </location>
</feature>
<evidence type="ECO:0000256" key="1">
    <source>
        <dbReference type="SAM" id="SignalP"/>
    </source>
</evidence>
<keyword evidence="4" id="KW-1185">Reference proteome</keyword>
<protein>
    <submittedName>
        <fullName evidence="3">HNH endonuclease family protein</fullName>
    </submittedName>
</protein>
<evidence type="ECO:0000313" key="3">
    <source>
        <dbReference type="EMBL" id="GAA4617323.1"/>
    </source>
</evidence>
<name>A0ABP8TYI8_9ACTN</name>
<dbReference type="PROSITE" id="PS51318">
    <property type="entry name" value="TAT"/>
    <property type="match status" value="1"/>
</dbReference>
<keyword evidence="3" id="KW-0255">Endonuclease</keyword>
<dbReference type="Pfam" id="PF07510">
    <property type="entry name" value="GmrSD_C"/>
    <property type="match status" value="1"/>
</dbReference>
<dbReference type="GO" id="GO:0004519">
    <property type="term" value="F:endonuclease activity"/>
    <property type="evidence" value="ECO:0007669"/>
    <property type="project" value="UniProtKB-KW"/>
</dbReference>
<evidence type="ECO:0000313" key="4">
    <source>
        <dbReference type="Proteomes" id="UP001500212"/>
    </source>
</evidence>
<dbReference type="PANTHER" id="PTHR24094:SF15">
    <property type="entry name" value="AMP-DEPENDENT SYNTHETASE_LIGASE DOMAIN-CONTAINING PROTEIN-RELATED"/>
    <property type="match status" value="1"/>
</dbReference>
<reference evidence="4" key="1">
    <citation type="journal article" date="2019" name="Int. J. Syst. Evol. Microbiol.">
        <title>The Global Catalogue of Microorganisms (GCM) 10K type strain sequencing project: providing services to taxonomists for standard genome sequencing and annotation.</title>
        <authorList>
            <consortium name="The Broad Institute Genomics Platform"/>
            <consortium name="The Broad Institute Genome Sequencing Center for Infectious Disease"/>
            <person name="Wu L."/>
            <person name="Ma J."/>
        </authorList>
    </citation>
    <scope>NUCLEOTIDE SEQUENCE [LARGE SCALE GENOMIC DNA]</scope>
    <source>
        <strain evidence="4">JCM 17938</strain>
    </source>
</reference>
<sequence>MPVIPRVRRSAFAVMAAAVTAAVLAPAAPASADPPEAPPVATARKELAHLTIAAPHSMAGYSRAKFPHWIEQGNNCSTREVVLKRDGQGVTTDAECRAVSGTWISHYDGKILASAAGVDIDHVVPLANAWRSGADAWTTPRRKAFANDLSDPQLIAVSAASNRAKGDQSPDQWKPPAASYWCTYARMWTHIKYLYALNVTQPEETALTTMLDTCH</sequence>
<dbReference type="InterPro" id="IPR011089">
    <property type="entry name" value="GmrSD_C"/>
</dbReference>
<comment type="caution">
    <text evidence="3">The sequence shown here is derived from an EMBL/GenBank/DDBJ whole genome shotgun (WGS) entry which is preliminary data.</text>
</comment>
<dbReference type="PANTHER" id="PTHR24094">
    <property type="entry name" value="SECRETED PROTEIN"/>
    <property type="match status" value="1"/>
</dbReference>
<keyword evidence="3" id="KW-0540">Nuclease</keyword>
<dbReference type="Proteomes" id="UP001500212">
    <property type="component" value="Unassembled WGS sequence"/>
</dbReference>
<dbReference type="InterPro" id="IPR006311">
    <property type="entry name" value="TAT_signal"/>
</dbReference>
<accession>A0ABP8TYI8</accession>
<keyword evidence="3" id="KW-0378">Hydrolase</keyword>